<reference evidence="1" key="1">
    <citation type="submission" date="2021-06" db="EMBL/GenBank/DDBJ databases">
        <authorList>
            <person name="Kallberg Y."/>
            <person name="Tangrot J."/>
            <person name="Rosling A."/>
        </authorList>
    </citation>
    <scope>NUCLEOTIDE SEQUENCE</scope>
    <source>
        <strain evidence="1">MA461A</strain>
    </source>
</reference>
<accession>A0ACA9SN25</accession>
<evidence type="ECO:0000313" key="1">
    <source>
        <dbReference type="EMBL" id="CAG8843218.1"/>
    </source>
</evidence>
<gene>
    <name evidence="1" type="ORF">RPERSI_LOCUS32660</name>
</gene>
<comment type="caution">
    <text evidence="1">The sequence shown here is derived from an EMBL/GenBank/DDBJ whole genome shotgun (WGS) entry which is preliminary data.</text>
</comment>
<name>A0ACA9SN25_9GLOM</name>
<evidence type="ECO:0000313" key="2">
    <source>
        <dbReference type="Proteomes" id="UP000789920"/>
    </source>
</evidence>
<sequence>KKNLSIYKRKLINHYNFTKIPPTYFNLPPEREPLLLTYHELNSRVRHLFPIDPSLEETNIRDIAEILRKYYKFRSIPDDFFIQKPTLPQDPNKLKLHTQYTYPITDDKIAREFFNEAKAKYKINFPINQAILIANLLKYQNQ</sequence>
<organism evidence="1 2">
    <name type="scientific">Racocetra persica</name>
    <dbReference type="NCBI Taxonomy" id="160502"/>
    <lineage>
        <taxon>Eukaryota</taxon>
        <taxon>Fungi</taxon>
        <taxon>Fungi incertae sedis</taxon>
        <taxon>Mucoromycota</taxon>
        <taxon>Glomeromycotina</taxon>
        <taxon>Glomeromycetes</taxon>
        <taxon>Diversisporales</taxon>
        <taxon>Gigasporaceae</taxon>
        <taxon>Racocetra</taxon>
    </lineage>
</organism>
<protein>
    <submittedName>
        <fullName evidence="1">22304_t:CDS:1</fullName>
    </submittedName>
</protein>
<feature type="non-terminal residue" evidence="1">
    <location>
        <position position="1"/>
    </location>
</feature>
<dbReference type="Proteomes" id="UP000789920">
    <property type="component" value="Unassembled WGS sequence"/>
</dbReference>
<dbReference type="EMBL" id="CAJVQC010137421">
    <property type="protein sequence ID" value="CAG8843218.1"/>
    <property type="molecule type" value="Genomic_DNA"/>
</dbReference>
<keyword evidence="2" id="KW-1185">Reference proteome</keyword>
<proteinExistence type="predicted"/>